<dbReference type="SMART" id="SM00739">
    <property type="entry name" value="KOW"/>
    <property type="match status" value="4"/>
</dbReference>
<keyword evidence="4" id="KW-1185">Reference proteome</keyword>
<evidence type="ECO:0000256" key="1">
    <source>
        <dbReference type="SAM" id="MobiDB-lite"/>
    </source>
</evidence>
<dbReference type="InterPro" id="IPR057936">
    <property type="entry name" value="KOWx_Spt5"/>
</dbReference>
<feature type="domain" description="KOW" evidence="2">
    <location>
        <begin position="112"/>
        <end position="139"/>
    </location>
</feature>
<dbReference type="PANTHER" id="PTHR11125">
    <property type="entry name" value="SUPPRESSOR OF TY 5"/>
    <property type="match status" value="1"/>
</dbReference>
<dbReference type="InterPro" id="IPR005824">
    <property type="entry name" value="KOW"/>
</dbReference>
<dbReference type="FunFam" id="2.30.30.30:FF:000058">
    <property type="entry name" value="Transcription elongation factor SPT5"/>
    <property type="match status" value="1"/>
</dbReference>
<gene>
    <name evidence="3" type="ORF">GIB67_020816</name>
</gene>
<dbReference type="InterPro" id="IPR041977">
    <property type="entry name" value="KOW_Spt5_4"/>
</dbReference>
<dbReference type="GO" id="GO:0032784">
    <property type="term" value="P:regulation of DNA-templated transcription elongation"/>
    <property type="evidence" value="ECO:0007669"/>
    <property type="project" value="InterPro"/>
</dbReference>
<dbReference type="CDD" id="cd06084">
    <property type="entry name" value="KOW_Spt5_4"/>
    <property type="match status" value="1"/>
</dbReference>
<evidence type="ECO:0000313" key="3">
    <source>
        <dbReference type="EMBL" id="KAF6150733.1"/>
    </source>
</evidence>
<dbReference type="FunFam" id="2.30.30.30:FF:000027">
    <property type="entry name" value="Transcription elongation factor SPT5"/>
    <property type="match status" value="1"/>
</dbReference>
<dbReference type="InterPro" id="IPR014722">
    <property type="entry name" value="Rib_uL2_dom2"/>
</dbReference>
<feature type="domain" description="KOW" evidence="2">
    <location>
        <begin position="164"/>
        <end position="191"/>
    </location>
</feature>
<accession>A0A7J7M783</accession>
<dbReference type="OrthoDB" id="28901at2759"/>
<dbReference type="Proteomes" id="UP000541444">
    <property type="component" value="Unassembled WGS sequence"/>
</dbReference>
<dbReference type="GO" id="GO:0003729">
    <property type="term" value="F:mRNA binding"/>
    <property type="evidence" value="ECO:0007669"/>
    <property type="project" value="TreeGrafter"/>
</dbReference>
<dbReference type="Pfam" id="PF23290">
    <property type="entry name" value="KOW5_SPT5"/>
    <property type="match status" value="1"/>
</dbReference>
<dbReference type="EMBL" id="JACGCM010001726">
    <property type="protein sequence ID" value="KAF6150733.1"/>
    <property type="molecule type" value="Genomic_DNA"/>
</dbReference>
<dbReference type="GO" id="GO:0006357">
    <property type="term" value="P:regulation of transcription by RNA polymerase II"/>
    <property type="evidence" value="ECO:0007669"/>
    <property type="project" value="InterPro"/>
</dbReference>
<feature type="domain" description="KOW" evidence="2">
    <location>
        <begin position="288"/>
        <end position="315"/>
    </location>
</feature>
<dbReference type="Pfam" id="PF23037">
    <property type="entry name" value="KOWx_SPT5"/>
    <property type="match status" value="1"/>
</dbReference>
<comment type="caution">
    <text evidence="3">The sequence shown here is derived from an EMBL/GenBank/DDBJ whole genome shotgun (WGS) entry which is preliminary data.</text>
</comment>
<dbReference type="InterPro" id="IPR039659">
    <property type="entry name" value="SPT5"/>
</dbReference>
<organism evidence="3 4">
    <name type="scientific">Kingdonia uniflora</name>
    <dbReference type="NCBI Taxonomy" id="39325"/>
    <lineage>
        <taxon>Eukaryota</taxon>
        <taxon>Viridiplantae</taxon>
        <taxon>Streptophyta</taxon>
        <taxon>Embryophyta</taxon>
        <taxon>Tracheophyta</taxon>
        <taxon>Spermatophyta</taxon>
        <taxon>Magnoliopsida</taxon>
        <taxon>Ranunculales</taxon>
        <taxon>Circaeasteraceae</taxon>
        <taxon>Kingdonia</taxon>
    </lineage>
</organism>
<name>A0A7J7M783_9MAGN</name>
<dbReference type="Gene3D" id="2.30.30.30">
    <property type="match status" value="3"/>
</dbReference>
<dbReference type="Pfam" id="PF23291">
    <property type="entry name" value="KOW4_SPT5"/>
    <property type="match status" value="1"/>
</dbReference>
<dbReference type="InterPro" id="IPR041973">
    <property type="entry name" value="KOW_Spt5_1"/>
</dbReference>
<evidence type="ECO:0000313" key="4">
    <source>
        <dbReference type="Proteomes" id="UP000541444"/>
    </source>
</evidence>
<dbReference type="Pfam" id="PF23042">
    <property type="entry name" value="KOW1_SPT5"/>
    <property type="match status" value="1"/>
</dbReference>
<feature type="region of interest" description="Disordered" evidence="1">
    <location>
        <begin position="442"/>
        <end position="461"/>
    </location>
</feature>
<dbReference type="GO" id="GO:0032044">
    <property type="term" value="C:DSIF complex"/>
    <property type="evidence" value="ECO:0007669"/>
    <property type="project" value="TreeGrafter"/>
</dbReference>
<reference evidence="3 4" key="1">
    <citation type="journal article" date="2020" name="IScience">
        <title>Genome Sequencing of the Endangered Kingdonia uniflora (Circaeasteraceae, Ranunculales) Reveals Potential Mechanisms of Evolutionary Specialization.</title>
        <authorList>
            <person name="Sun Y."/>
            <person name="Deng T."/>
            <person name="Zhang A."/>
            <person name="Moore M.J."/>
            <person name="Landis J.B."/>
            <person name="Lin N."/>
            <person name="Zhang H."/>
            <person name="Zhang X."/>
            <person name="Huang J."/>
            <person name="Zhang X."/>
            <person name="Sun H."/>
            <person name="Wang H."/>
        </authorList>
    </citation>
    <scope>NUCLEOTIDE SEQUENCE [LARGE SCALE GENOMIC DNA]</scope>
    <source>
        <strain evidence="3">TB1705</strain>
        <tissue evidence="3">Leaf</tissue>
    </source>
</reference>
<dbReference type="InterPro" id="IPR041975">
    <property type="entry name" value="KOW_Spt5_2"/>
</dbReference>
<dbReference type="InterPro" id="IPR041976">
    <property type="entry name" value="KOW_Spt5_3"/>
</dbReference>
<evidence type="ECO:0000259" key="2">
    <source>
        <dbReference type="SMART" id="SM00739"/>
    </source>
</evidence>
<dbReference type="PANTHER" id="PTHR11125:SF7">
    <property type="entry name" value="TRANSCRIPTION ELONGATION FACTOR SPT5"/>
    <property type="match status" value="1"/>
</dbReference>
<feature type="domain" description="KOW" evidence="2">
    <location>
        <begin position="377"/>
        <end position="404"/>
    </location>
</feature>
<dbReference type="Pfam" id="PF23284">
    <property type="entry name" value="KOW2_Spt5"/>
    <property type="match status" value="1"/>
</dbReference>
<sequence length="506" mass="56971">MFGPQEGTDVVKKKAFLPPPRLMNMIEAREMHIRVERRRDRIAGDDFESIDGMNFRNGLLYKTVSTKSISFQNIQPSFDELEKFQTPDDDVDDDIVVCRKKDDVVVIKKKSHFMKGDAVIVVKGDLQNLMGWVEKVDEENVYIRPKMEGLPKTLAMNKKDLCNYFKPGDHVKVVLGVQEGATGMVVKVEGHVLIIVSDITKEDMRVFADNVVESSEVTFSITRIGEYELHDLVLLENMSFGVIIRVESEAFRVLKGIPDRPEVALIKLREIKNKIERKNMAQDRHKNSVSVKDVVKILEGPCRGKQGPVAHIFKGILFICDRHHLEHSGYICAKAQSCVAIGGSHHNSDRILNSFVTSFSCRLGAAGERHRGGRGQDSLIGTTIKFRLGPFKGYRGSVVDVNGLSVWVELDSQMKVVTGLFLFREFNRDLVSDDAAIPALSRETPRYGSGSETPMHPSRTPLHNFMTPMRDPGATPIHDGMRTPMRDQVRNPYTPMSPARFVLQLL</sequence>
<dbReference type="SUPFAM" id="SSF50104">
    <property type="entry name" value="Translation proteins SH3-like domain"/>
    <property type="match status" value="1"/>
</dbReference>
<dbReference type="GO" id="GO:0006368">
    <property type="term" value="P:transcription elongation by RNA polymerase II"/>
    <property type="evidence" value="ECO:0007669"/>
    <property type="project" value="TreeGrafter"/>
</dbReference>
<dbReference type="InterPro" id="IPR041978">
    <property type="entry name" value="KOW_Spt5_5"/>
</dbReference>
<protein>
    <recommendedName>
        <fullName evidence="2">KOW domain-containing protein</fullName>
    </recommendedName>
</protein>
<proteinExistence type="predicted"/>
<dbReference type="AlphaFoldDB" id="A0A7J7M783"/>
<dbReference type="InterPro" id="IPR008991">
    <property type="entry name" value="Translation_prot_SH3-like_sf"/>
</dbReference>
<dbReference type="CDD" id="cd06083">
    <property type="entry name" value="KOW_Spt5_3"/>
    <property type="match status" value="1"/>
</dbReference>
<dbReference type="CDD" id="cd06082">
    <property type="entry name" value="KOW_Spt5_2"/>
    <property type="match status" value="1"/>
</dbReference>